<dbReference type="InterPro" id="IPR032171">
    <property type="entry name" value="COR-A"/>
</dbReference>
<dbReference type="InterPro" id="IPR036388">
    <property type="entry name" value="WH-like_DNA-bd_sf"/>
</dbReference>
<dbReference type="OrthoDB" id="1148122at2"/>
<dbReference type="Pfam" id="PF25497">
    <property type="entry name" value="COR-B"/>
    <property type="match status" value="1"/>
</dbReference>
<organism evidence="5 6">
    <name type="scientific">Runella aurantiaca</name>
    <dbReference type="NCBI Taxonomy" id="2282308"/>
    <lineage>
        <taxon>Bacteria</taxon>
        <taxon>Pseudomonadati</taxon>
        <taxon>Bacteroidota</taxon>
        <taxon>Cytophagia</taxon>
        <taxon>Cytophagales</taxon>
        <taxon>Spirosomataceae</taxon>
        <taxon>Runella</taxon>
    </lineage>
</organism>
<dbReference type="Pfam" id="PF12770">
    <property type="entry name" value="CHAT"/>
    <property type="match status" value="1"/>
</dbReference>
<feature type="domain" description="CHAT" evidence="2">
    <location>
        <begin position="300"/>
        <end position="506"/>
    </location>
</feature>
<dbReference type="InterPro" id="IPR024983">
    <property type="entry name" value="CHAT_dom"/>
</dbReference>
<sequence>MYDEYQTICQQQQVAEENIQRGLAEMLDTVGTITFFDRPFGDKYYILNPDWLTTGAYQIILSNHTNQKRGRINAQDLKIIFTERLLFEYKPSDYQFLLDVMAEFNLCHEFNKHEWLIPSSLEGQSKTDLVAFKAQDYRLYCLKYTTSLPSSVIHRFIARNVKHAYEEDYWRNGIVVKHPDSDTLMFVEADAKDKEIRLWIKGERIRDCWEFFHKDFKDFSEKFDYEQLVMLPQGDNISYQFLIEAWESGEESVFISKKTGKVNVIEALGLFEIPQYKGGIHRKDSEHIAPIFKKTPITLMAFASNGLAEIQTEANNVYKAISKSVLVTAQKIEDTTVENLADAMLDYGEELLLFHFGGHSEQSHVVLEGLQKMDKIRFSRLLIPDDKHPVPIVFLNGCLSSGHVGILTAKGVKAIIATNAKVNDVEAARLANYFYRWFFEKNATLRKAFENAEATVSSNSDSSNRGLGTDRTATNGHNSFIVTVNPGEIDDKQSMPASWTLFVHSGHTKMLDWTLQDFVNEFNK</sequence>
<dbReference type="AlphaFoldDB" id="A0A369I7T8"/>
<evidence type="ECO:0000259" key="2">
    <source>
        <dbReference type="Pfam" id="PF12770"/>
    </source>
</evidence>
<evidence type="ECO:0000313" key="5">
    <source>
        <dbReference type="EMBL" id="RDB04940.1"/>
    </source>
</evidence>
<dbReference type="Pfam" id="PF16095">
    <property type="entry name" value="COR-A"/>
    <property type="match status" value="1"/>
</dbReference>
<dbReference type="Proteomes" id="UP000253141">
    <property type="component" value="Unassembled WGS sequence"/>
</dbReference>
<evidence type="ECO:0000259" key="4">
    <source>
        <dbReference type="Pfam" id="PF25497"/>
    </source>
</evidence>
<keyword evidence="1" id="KW-0677">Repeat</keyword>
<evidence type="ECO:0000256" key="1">
    <source>
        <dbReference type="ARBA" id="ARBA00022737"/>
    </source>
</evidence>
<feature type="domain" description="COR" evidence="3">
    <location>
        <begin position="2"/>
        <end position="120"/>
    </location>
</feature>
<protein>
    <submittedName>
        <fullName evidence="5">CHAT domain-containing protein</fullName>
    </submittedName>
</protein>
<evidence type="ECO:0000259" key="3">
    <source>
        <dbReference type="Pfam" id="PF16095"/>
    </source>
</evidence>
<feature type="domain" description="C-terminal of Roc COR-B" evidence="4">
    <location>
        <begin position="143"/>
        <end position="264"/>
    </location>
</feature>
<evidence type="ECO:0000313" key="6">
    <source>
        <dbReference type="Proteomes" id="UP000253141"/>
    </source>
</evidence>
<comment type="caution">
    <text evidence="5">The sequence shown here is derived from an EMBL/GenBank/DDBJ whole genome shotgun (WGS) entry which is preliminary data.</text>
</comment>
<keyword evidence="6" id="KW-1185">Reference proteome</keyword>
<name>A0A369I7T8_9BACT</name>
<dbReference type="Gene3D" id="3.30.310.200">
    <property type="match status" value="1"/>
</dbReference>
<dbReference type="InterPro" id="IPR057263">
    <property type="entry name" value="COR-B"/>
</dbReference>
<accession>A0A369I7T8</accession>
<gene>
    <name evidence="5" type="ORF">DVG78_15315</name>
</gene>
<dbReference type="EMBL" id="QPIW01000012">
    <property type="protein sequence ID" value="RDB04940.1"/>
    <property type="molecule type" value="Genomic_DNA"/>
</dbReference>
<proteinExistence type="predicted"/>
<dbReference type="Gene3D" id="1.10.10.2200">
    <property type="match status" value="1"/>
</dbReference>
<reference evidence="5 6" key="1">
    <citation type="submission" date="2018-07" db="EMBL/GenBank/DDBJ databases">
        <title>Genome analysis of Runella aurantiaca.</title>
        <authorList>
            <person name="Yang X."/>
        </authorList>
    </citation>
    <scope>NUCLEOTIDE SEQUENCE [LARGE SCALE GENOMIC DNA]</scope>
    <source>
        <strain evidence="5 6">YX9</strain>
    </source>
</reference>
<dbReference type="Gene3D" id="1.10.10.10">
    <property type="entry name" value="Winged helix-like DNA-binding domain superfamily/Winged helix DNA-binding domain"/>
    <property type="match status" value="1"/>
</dbReference>